<protein>
    <recommendedName>
        <fullName evidence="3">DUF1499 domain-containing protein</fullName>
    </recommendedName>
</protein>
<dbReference type="EMBL" id="FPAW01000007">
    <property type="protein sequence ID" value="SFT76537.1"/>
    <property type="molecule type" value="Genomic_DNA"/>
</dbReference>
<keyword evidence="2" id="KW-1185">Reference proteome</keyword>
<proteinExistence type="predicted"/>
<sequence length="137" mass="14883">MGKLRVALWVVLAVVAVLLGYVRLAPSDPETWHVMPQTSGDKDFGNGVIRVVSGAPDGLERLDGIVMQSPRTTRLAGSTGAGMLTYVTRSALFGFPDYTTVQQDAETVTIYARARFGRSDMGVNRDRVQGWIDALQP</sequence>
<dbReference type="Proteomes" id="UP000182466">
    <property type="component" value="Unassembled WGS sequence"/>
</dbReference>
<evidence type="ECO:0000313" key="1">
    <source>
        <dbReference type="EMBL" id="SFT76537.1"/>
    </source>
</evidence>
<evidence type="ECO:0008006" key="3">
    <source>
        <dbReference type="Google" id="ProtNLM"/>
    </source>
</evidence>
<organism evidence="1 2">
    <name type="scientific">Sedimentitalea nanhaiensis</name>
    <dbReference type="NCBI Taxonomy" id="999627"/>
    <lineage>
        <taxon>Bacteria</taxon>
        <taxon>Pseudomonadati</taxon>
        <taxon>Pseudomonadota</taxon>
        <taxon>Alphaproteobacteria</taxon>
        <taxon>Rhodobacterales</taxon>
        <taxon>Paracoccaceae</taxon>
        <taxon>Sedimentitalea</taxon>
    </lineage>
</organism>
<dbReference type="eggNOG" id="COG4446">
    <property type="taxonomic scope" value="Bacteria"/>
</dbReference>
<evidence type="ECO:0000313" key="2">
    <source>
        <dbReference type="Proteomes" id="UP000182466"/>
    </source>
</evidence>
<dbReference type="InterPro" id="IPR010865">
    <property type="entry name" value="DUF1499"/>
</dbReference>
<dbReference type="STRING" id="999627.SAMN05216236_10786"/>
<reference evidence="1 2" key="1">
    <citation type="submission" date="2016-10" db="EMBL/GenBank/DDBJ databases">
        <authorList>
            <person name="de Groot N.N."/>
        </authorList>
    </citation>
    <scope>NUCLEOTIDE SEQUENCE [LARGE SCALE GENOMIC DNA]</scope>
    <source>
        <strain evidence="1 2">CGMCC 1.10959</strain>
    </source>
</reference>
<gene>
    <name evidence="1" type="ORF">SAMN05216236_10786</name>
</gene>
<accession>A0A1I7ANM0</accession>
<name>A0A1I7ANM0_9RHOB</name>
<dbReference type="AlphaFoldDB" id="A0A1I7ANM0"/>
<dbReference type="Pfam" id="PF07386">
    <property type="entry name" value="DUF1499"/>
    <property type="match status" value="1"/>
</dbReference>